<dbReference type="Proteomes" id="UP001652504">
    <property type="component" value="Unassembled WGS sequence"/>
</dbReference>
<dbReference type="Pfam" id="PF13377">
    <property type="entry name" value="Peripla_BP_3"/>
    <property type="match status" value="1"/>
</dbReference>
<gene>
    <name evidence="5" type="ORF">OE749_07385</name>
</gene>
<dbReference type="RefSeq" id="WP_263711790.1">
    <property type="nucleotide sequence ID" value="NZ_JAOWKX010000003.1"/>
</dbReference>
<dbReference type="CDD" id="cd06270">
    <property type="entry name" value="PBP1_GalS-like"/>
    <property type="match status" value="1"/>
</dbReference>
<dbReference type="EMBL" id="JAOWKX010000003">
    <property type="protein sequence ID" value="MCV2884512.1"/>
    <property type="molecule type" value="Genomic_DNA"/>
</dbReference>
<evidence type="ECO:0000256" key="2">
    <source>
        <dbReference type="ARBA" id="ARBA00023125"/>
    </source>
</evidence>
<proteinExistence type="predicted"/>
<accession>A0ABT3A8A2</accession>
<keyword evidence="2" id="KW-0238">DNA-binding</keyword>
<dbReference type="SUPFAM" id="SSF53822">
    <property type="entry name" value="Periplasmic binding protein-like I"/>
    <property type="match status" value="1"/>
</dbReference>
<dbReference type="InterPro" id="IPR010982">
    <property type="entry name" value="Lambda_DNA-bd_dom_sf"/>
</dbReference>
<name>A0ABT3A8A2_9ALTE</name>
<keyword evidence="3" id="KW-0804">Transcription</keyword>
<dbReference type="SUPFAM" id="SSF47413">
    <property type="entry name" value="lambda repressor-like DNA-binding domains"/>
    <property type="match status" value="1"/>
</dbReference>
<dbReference type="Gene3D" id="1.10.260.40">
    <property type="entry name" value="lambda repressor-like DNA-binding domains"/>
    <property type="match status" value="1"/>
</dbReference>
<protein>
    <submittedName>
        <fullName evidence="5">LacI family transcriptional regulator</fullName>
    </submittedName>
</protein>
<dbReference type="PANTHER" id="PTHR30146:SF109">
    <property type="entry name" value="HTH-TYPE TRANSCRIPTIONAL REGULATOR GALS"/>
    <property type="match status" value="1"/>
</dbReference>
<dbReference type="PRINTS" id="PR00036">
    <property type="entry name" value="HTHLACI"/>
</dbReference>
<dbReference type="SMART" id="SM00354">
    <property type="entry name" value="HTH_LACI"/>
    <property type="match status" value="1"/>
</dbReference>
<keyword evidence="1" id="KW-0805">Transcription regulation</keyword>
<dbReference type="PROSITE" id="PS50932">
    <property type="entry name" value="HTH_LACI_2"/>
    <property type="match status" value="1"/>
</dbReference>
<evidence type="ECO:0000313" key="6">
    <source>
        <dbReference type="Proteomes" id="UP001652504"/>
    </source>
</evidence>
<evidence type="ECO:0000259" key="4">
    <source>
        <dbReference type="PROSITE" id="PS50932"/>
    </source>
</evidence>
<organism evidence="5 6">
    <name type="scientific">Fluctibacter corallii</name>
    <dbReference type="NCBI Taxonomy" id="2984329"/>
    <lineage>
        <taxon>Bacteria</taxon>
        <taxon>Pseudomonadati</taxon>
        <taxon>Pseudomonadota</taxon>
        <taxon>Gammaproteobacteria</taxon>
        <taxon>Alteromonadales</taxon>
        <taxon>Alteromonadaceae</taxon>
        <taxon>Fluctibacter</taxon>
    </lineage>
</organism>
<keyword evidence="6" id="KW-1185">Reference proteome</keyword>
<sequence>MATIYEVSKLAGVSLATVSRVLNNSASVSEKTRTKVNQAMKQLDYKPNAIAKSLASSRSDCIGILVGEFHGPFYGTMMGGIEKEFRAANKHIVVTASHCDLEKEKEDIEFLISRNCDALILHVEAVSDEYLINLAQGKTPIYVINRYIPQIADRCICLNNELGGYIATKTVLEHGHRDILYIAGPKVKADARERLAGHYRALREFGIAPDVEREYFGDYMQTGGYAGMQHFFDKDLPVSAVVCGNDEMANGAMSAIREHQLDIPNDISVVGFDDVLFSSYTHPKLTTIEYPIAQMGKMAAQLVLQDVYKQGECTTPHMFEPKLVSRDSLSSV</sequence>
<dbReference type="CDD" id="cd01392">
    <property type="entry name" value="HTH_LacI"/>
    <property type="match status" value="1"/>
</dbReference>
<dbReference type="InterPro" id="IPR000843">
    <property type="entry name" value="HTH_LacI"/>
</dbReference>
<evidence type="ECO:0000256" key="1">
    <source>
        <dbReference type="ARBA" id="ARBA00023015"/>
    </source>
</evidence>
<comment type="caution">
    <text evidence="5">The sequence shown here is derived from an EMBL/GenBank/DDBJ whole genome shotgun (WGS) entry which is preliminary data.</text>
</comment>
<feature type="domain" description="HTH lacI-type" evidence="4">
    <location>
        <begin position="2"/>
        <end position="56"/>
    </location>
</feature>
<evidence type="ECO:0000256" key="3">
    <source>
        <dbReference type="ARBA" id="ARBA00023163"/>
    </source>
</evidence>
<dbReference type="Pfam" id="PF00356">
    <property type="entry name" value="LacI"/>
    <property type="match status" value="1"/>
</dbReference>
<dbReference type="PANTHER" id="PTHR30146">
    <property type="entry name" value="LACI-RELATED TRANSCRIPTIONAL REPRESSOR"/>
    <property type="match status" value="1"/>
</dbReference>
<reference evidence="5 6" key="1">
    <citation type="submission" date="2022-10" db="EMBL/GenBank/DDBJ databases">
        <title>Aestuariibacter sp. AA17 isolated from Montipora capitata coral fragment.</title>
        <authorList>
            <person name="Emsley S.A."/>
            <person name="Pfannmuller K.M."/>
            <person name="Loughran R.M."/>
            <person name="Shlafstein M."/>
            <person name="Papke E."/>
            <person name="Saw J.H."/>
            <person name="Ushijima B."/>
            <person name="Videau P."/>
        </authorList>
    </citation>
    <scope>NUCLEOTIDE SEQUENCE [LARGE SCALE GENOMIC DNA]</scope>
    <source>
        <strain evidence="5 6">AA17</strain>
    </source>
</reference>
<dbReference type="InterPro" id="IPR046335">
    <property type="entry name" value="LacI/GalR-like_sensor"/>
</dbReference>
<dbReference type="InterPro" id="IPR028082">
    <property type="entry name" value="Peripla_BP_I"/>
</dbReference>
<evidence type="ECO:0000313" key="5">
    <source>
        <dbReference type="EMBL" id="MCV2884512.1"/>
    </source>
</evidence>
<dbReference type="Gene3D" id="3.40.50.2300">
    <property type="match status" value="2"/>
</dbReference>